<protein>
    <submittedName>
        <fullName evidence="2">Uncharacterized protein</fullName>
    </submittedName>
</protein>
<dbReference type="KEGG" id="lgi:LOTGIDRAFT_171839"/>
<keyword evidence="3" id="KW-1185">Reference proteome</keyword>
<accession>V4AYG3</accession>
<dbReference type="RefSeq" id="XP_009046659.1">
    <property type="nucleotide sequence ID" value="XM_009048411.1"/>
</dbReference>
<feature type="compositionally biased region" description="Polar residues" evidence="1">
    <location>
        <begin position="165"/>
        <end position="180"/>
    </location>
</feature>
<dbReference type="EMBL" id="KB200149">
    <property type="protein sequence ID" value="ESP02638.1"/>
    <property type="molecule type" value="Genomic_DNA"/>
</dbReference>
<dbReference type="AlphaFoldDB" id="V4AYG3"/>
<feature type="compositionally biased region" description="Polar residues" evidence="1">
    <location>
        <begin position="143"/>
        <end position="154"/>
    </location>
</feature>
<dbReference type="Proteomes" id="UP000030746">
    <property type="component" value="Unassembled WGS sequence"/>
</dbReference>
<dbReference type="HOGENOM" id="CLU_788205_0_0_1"/>
<evidence type="ECO:0000313" key="2">
    <source>
        <dbReference type="EMBL" id="ESP02638.1"/>
    </source>
</evidence>
<evidence type="ECO:0000313" key="3">
    <source>
        <dbReference type="Proteomes" id="UP000030746"/>
    </source>
</evidence>
<evidence type="ECO:0000256" key="1">
    <source>
        <dbReference type="SAM" id="MobiDB-lite"/>
    </source>
</evidence>
<proteinExistence type="predicted"/>
<feature type="region of interest" description="Disordered" evidence="1">
    <location>
        <begin position="112"/>
        <end position="186"/>
    </location>
</feature>
<dbReference type="GeneID" id="20241926"/>
<dbReference type="CTD" id="20241926"/>
<name>V4AYG3_LOTGI</name>
<reference evidence="2 3" key="1">
    <citation type="journal article" date="2013" name="Nature">
        <title>Insights into bilaterian evolution from three spiralian genomes.</title>
        <authorList>
            <person name="Simakov O."/>
            <person name="Marletaz F."/>
            <person name="Cho S.J."/>
            <person name="Edsinger-Gonzales E."/>
            <person name="Havlak P."/>
            <person name="Hellsten U."/>
            <person name="Kuo D.H."/>
            <person name="Larsson T."/>
            <person name="Lv J."/>
            <person name="Arendt D."/>
            <person name="Savage R."/>
            <person name="Osoegawa K."/>
            <person name="de Jong P."/>
            <person name="Grimwood J."/>
            <person name="Chapman J.A."/>
            <person name="Shapiro H."/>
            <person name="Aerts A."/>
            <person name="Otillar R.P."/>
            <person name="Terry A.Y."/>
            <person name="Boore J.L."/>
            <person name="Grigoriev I.V."/>
            <person name="Lindberg D.R."/>
            <person name="Seaver E.C."/>
            <person name="Weisblat D.A."/>
            <person name="Putnam N.H."/>
            <person name="Rokhsar D.S."/>
        </authorList>
    </citation>
    <scope>NUCLEOTIDE SEQUENCE [LARGE SCALE GENOMIC DNA]</scope>
</reference>
<organism evidence="2 3">
    <name type="scientific">Lottia gigantea</name>
    <name type="common">Giant owl limpet</name>
    <dbReference type="NCBI Taxonomy" id="225164"/>
    <lineage>
        <taxon>Eukaryota</taxon>
        <taxon>Metazoa</taxon>
        <taxon>Spiralia</taxon>
        <taxon>Lophotrochozoa</taxon>
        <taxon>Mollusca</taxon>
        <taxon>Gastropoda</taxon>
        <taxon>Patellogastropoda</taxon>
        <taxon>Lottioidea</taxon>
        <taxon>Lottiidae</taxon>
        <taxon>Lottia</taxon>
    </lineage>
</organism>
<gene>
    <name evidence="2" type="ORF">LOTGIDRAFT_171839</name>
</gene>
<sequence>MWRVAMKRLATASKDGDNNDVQQTTLRPPSATVETVTYVSNYSELPLPRTSYSHPPWASYQENLAFVYAGSQRRQHQHPSPLQDQNVGAHQQNLEPHQQNTGAHPQYFGLHRQNHGNHRYNPNPGHQLHQPNHGLKQNHGEHQQNLGLHQQRPSLHQRHPIPADYTSSPAMSQTTAQTQYGKPIGSSHRDMELVRAEQYVSNIERQLGLTLNGGTLRNAQLSYQDRYTSSSGNPTVTAQGPQLNSHPVTWYQTSYPSPSYNSNPHRTFRRTRYPRELPMFPTTGINPFFRHQTPTFESWHGPYTKEEEHELYGNRWSKFCVKILLGWKDVYTLTDKVQVAVAQSVRRWSPSV</sequence>